<dbReference type="EMBL" id="JANYMP010000008">
    <property type="protein sequence ID" value="MCS7478957.1"/>
    <property type="molecule type" value="Genomic_DNA"/>
</dbReference>
<keyword evidence="2" id="KW-0175">Coiled coil</keyword>
<accession>A0A9X2VMX0</accession>
<comment type="subcellular location">
    <subcellularLocation>
        <location evidence="1">Cell envelope</location>
    </subcellularLocation>
</comment>
<evidence type="ECO:0000313" key="4">
    <source>
        <dbReference type="EMBL" id="MCS7478957.1"/>
    </source>
</evidence>
<organism evidence="4 5">
    <name type="scientific">Umezawaea endophytica</name>
    <dbReference type="NCBI Taxonomy" id="1654476"/>
    <lineage>
        <taxon>Bacteria</taxon>
        <taxon>Bacillati</taxon>
        <taxon>Actinomycetota</taxon>
        <taxon>Actinomycetes</taxon>
        <taxon>Pseudonocardiales</taxon>
        <taxon>Pseudonocardiaceae</taxon>
        <taxon>Umezawaea</taxon>
    </lineage>
</organism>
<dbReference type="Gene3D" id="2.40.420.20">
    <property type="match status" value="1"/>
</dbReference>
<gene>
    <name evidence="4" type="ORF">NZH93_19015</name>
</gene>
<evidence type="ECO:0000259" key="3">
    <source>
        <dbReference type="Pfam" id="PF01471"/>
    </source>
</evidence>
<dbReference type="InterPro" id="IPR002477">
    <property type="entry name" value="Peptidoglycan-bd-like"/>
</dbReference>
<evidence type="ECO:0000256" key="2">
    <source>
        <dbReference type="ARBA" id="ARBA00023054"/>
    </source>
</evidence>
<dbReference type="Proteomes" id="UP001141259">
    <property type="component" value="Unassembled WGS sequence"/>
</dbReference>
<proteinExistence type="predicted"/>
<evidence type="ECO:0000256" key="1">
    <source>
        <dbReference type="ARBA" id="ARBA00004196"/>
    </source>
</evidence>
<feature type="domain" description="Peptidoglycan binding-like" evidence="3">
    <location>
        <begin position="134"/>
        <end position="183"/>
    </location>
</feature>
<reference evidence="4" key="1">
    <citation type="submission" date="2022-08" db="EMBL/GenBank/DDBJ databases">
        <authorList>
            <person name="Tistechok S."/>
            <person name="Samborskyy M."/>
            <person name="Roman I."/>
        </authorList>
    </citation>
    <scope>NUCLEOTIDE SEQUENCE</scope>
    <source>
        <strain evidence="4">DSM 103496</strain>
    </source>
</reference>
<dbReference type="Gene3D" id="1.10.101.10">
    <property type="entry name" value="PGBD-like superfamily/PGBD"/>
    <property type="match status" value="1"/>
</dbReference>
<dbReference type="InterPro" id="IPR036366">
    <property type="entry name" value="PGBDSf"/>
</dbReference>
<dbReference type="InterPro" id="IPR036365">
    <property type="entry name" value="PGBD-like_sf"/>
</dbReference>
<protein>
    <submittedName>
        <fullName evidence="4">Peptidoglycan-binding protein</fullName>
    </submittedName>
</protein>
<dbReference type="GO" id="GO:0030313">
    <property type="term" value="C:cell envelope"/>
    <property type="evidence" value="ECO:0007669"/>
    <property type="project" value="UniProtKB-SubCell"/>
</dbReference>
<evidence type="ECO:0000313" key="5">
    <source>
        <dbReference type="Proteomes" id="UP001141259"/>
    </source>
</evidence>
<comment type="caution">
    <text evidence="4">The sequence shown here is derived from an EMBL/GenBank/DDBJ whole genome shotgun (WGS) entry which is preliminary data.</text>
</comment>
<name>A0A9X2VMX0_9PSEU</name>
<dbReference type="Pfam" id="PF01471">
    <property type="entry name" value="PG_binding_1"/>
    <property type="match status" value="1"/>
</dbReference>
<dbReference type="RefSeq" id="WP_259624449.1">
    <property type="nucleotide sequence ID" value="NZ_JANYMP010000008.1"/>
</dbReference>
<sequence length="362" mass="37031">MADQTGPTAPRRRRRGRWLVVVLVAVAVLGTGGVVVLTRIAANTANAAPPKAEAPDTAEVRKGSLADQQTVTGALAYGAERPLAGRKPGTVTWLPDAGAVVERGQTAYSVDAKPVPLFYGSLPLYRDLTDGMSSGPDVKIVEENLKELGFADFGEPDEKFTVWTAAAIKKWQKALGLEQNGVLAVGDVVVQPGPVRVSSVTAQLGAPGTGDLVKVTGTSRVVTVQLDSSKLRIAKVGEKVGLTITGGGTTTGTIASIGKPTEANDQNPGGQAKSTVTITLDDPAAAGGLDAVSVSVEFTTGRKEGVLVVPVGALLALAEGGYAVETASDRKLIAVKTGLFAKGEVEVSGEGLTEGLKVVTTS</sequence>
<dbReference type="PANTHER" id="PTHR32347">
    <property type="entry name" value="EFFLUX SYSTEM COMPONENT YKNX-RELATED"/>
    <property type="match status" value="1"/>
</dbReference>
<dbReference type="InterPro" id="IPR050465">
    <property type="entry name" value="UPF0194_transport"/>
</dbReference>
<keyword evidence="5" id="KW-1185">Reference proteome</keyword>
<dbReference type="SUPFAM" id="SSF47090">
    <property type="entry name" value="PGBD-like"/>
    <property type="match status" value="1"/>
</dbReference>
<dbReference type="AlphaFoldDB" id="A0A9X2VMX0"/>